<dbReference type="PRINTS" id="PR01217">
    <property type="entry name" value="PRICHEXTENSN"/>
</dbReference>
<gene>
    <name evidence="3" type="ORF">OHB35_23055</name>
</gene>
<feature type="compositionally biased region" description="Polar residues" evidence="1">
    <location>
        <begin position="151"/>
        <end position="169"/>
    </location>
</feature>
<feature type="transmembrane region" description="Helical" evidence="2">
    <location>
        <begin position="47"/>
        <end position="68"/>
    </location>
</feature>
<organism evidence="3 4">
    <name type="scientific">Streptomyces phaeochromogenes</name>
    <dbReference type="NCBI Taxonomy" id="1923"/>
    <lineage>
        <taxon>Bacteria</taxon>
        <taxon>Bacillati</taxon>
        <taxon>Actinomycetota</taxon>
        <taxon>Actinomycetes</taxon>
        <taxon>Kitasatosporales</taxon>
        <taxon>Streptomycetaceae</taxon>
        <taxon>Streptomyces</taxon>
        <taxon>Streptomyces phaeochromogenes group</taxon>
    </lineage>
</organism>
<evidence type="ECO:0000256" key="1">
    <source>
        <dbReference type="SAM" id="MobiDB-lite"/>
    </source>
</evidence>
<dbReference type="Proteomes" id="UP001340816">
    <property type="component" value="Chromosome"/>
</dbReference>
<protein>
    <submittedName>
        <fullName evidence="3">Uncharacterized protein</fullName>
    </submittedName>
</protein>
<dbReference type="PROSITE" id="PS51318">
    <property type="entry name" value="TAT"/>
    <property type="match status" value="1"/>
</dbReference>
<evidence type="ECO:0000256" key="2">
    <source>
        <dbReference type="SAM" id="Phobius"/>
    </source>
</evidence>
<dbReference type="InterPro" id="IPR006311">
    <property type="entry name" value="TAT_signal"/>
</dbReference>
<feature type="compositionally biased region" description="Pro residues" evidence="1">
    <location>
        <begin position="82"/>
        <end position="107"/>
    </location>
</feature>
<dbReference type="RefSeq" id="WP_266759227.1">
    <property type="nucleotide sequence ID" value="NZ_CP108011.1"/>
</dbReference>
<evidence type="ECO:0000313" key="4">
    <source>
        <dbReference type="Proteomes" id="UP001340816"/>
    </source>
</evidence>
<keyword evidence="2" id="KW-0472">Membrane</keyword>
<dbReference type="EMBL" id="CP109135">
    <property type="protein sequence ID" value="WSD15893.1"/>
    <property type="molecule type" value="Genomic_DNA"/>
</dbReference>
<keyword evidence="4" id="KW-1185">Reference proteome</keyword>
<keyword evidence="2" id="KW-1133">Transmembrane helix</keyword>
<name>A0ABZ1HFH5_STRPH</name>
<sequence length="169" mass="16704">MITPSEDGPDLEPDDPLAVILRPASGYLAPPPGGYEAIRRDASRRRVLRAAAGVGLSCVAAALIALPFRLAASDAPVSPTVPLAPPPSSSPSTPPTSSPPPSKPATPSPSRNPSDSAPSAGPSVPNGSGATTEPTGPDSAPTPTQAPPSLEPSTAPDQVGTTPESSTLP</sequence>
<feature type="region of interest" description="Disordered" evidence="1">
    <location>
        <begin position="75"/>
        <end position="169"/>
    </location>
</feature>
<reference evidence="3 4" key="1">
    <citation type="submission" date="2022-10" db="EMBL/GenBank/DDBJ databases">
        <title>The complete genomes of actinobacterial strains from the NBC collection.</title>
        <authorList>
            <person name="Joergensen T.S."/>
            <person name="Alvarez Arevalo M."/>
            <person name="Sterndorff E.B."/>
            <person name="Faurdal D."/>
            <person name="Vuksanovic O."/>
            <person name="Mourched A.-S."/>
            <person name="Charusanti P."/>
            <person name="Shaw S."/>
            <person name="Blin K."/>
            <person name="Weber T."/>
        </authorList>
    </citation>
    <scope>NUCLEOTIDE SEQUENCE [LARGE SCALE GENOMIC DNA]</scope>
    <source>
        <strain evidence="3 4">NBC 01752</strain>
    </source>
</reference>
<proteinExistence type="predicted"/>
<evidence type="ECO:0000313" key="3">
    <source>
        <dbReference type="EMBL" id="WSD15893.1"/>
    </source>
</evidence>
<accession>A0ABZ1HFH5</accession>
<feature type="compositionally biased region" description="Polar residues" evidence="1">
    <location>
        <begin position="125"/>
        <end position="134"/>
    </location>
</feature>
<keyword evidence="2" id="KW-0812">Transmembrane</keyword>